<sequence length="272" mass="30247">MYMQIVSVLLGCDAINGFAEDGIVCTWCWYYNQVVAGKYCKDCSLDATQINHECVCNQPGYGIVDWVDCKKCEDGQNVVGNKCQTCPLGTVYNIQNKQCICDELNGFAGPDQDHCQECSTVNAIAHQGACQPCGTGTKLVNNVCECDESIGYVASNLNQCEYCWGASKIIINGECQSCDNQDINSIYDSINKNCICKPHFKMITNICEQDRKNMMLTIAIVVPVACVFVLFVVLLIIYLKKKELKQKQQENKAPEQVIPEQTITDQVTLPQI</sequence>
<keyword evidence="4" id="KW-1185">Reference proteome</keyword>
<reference evidence="3 4" key="2">
    <citation type="submission" date="2024-07" db="EMBL/GenBank/DDBJ databases">
        <authorList>
            <person name="Akdeniz Z."/>
        </authorList>
    </citation>
    <scope>NUCLEOTIDE SEQUENCE [LARGE SCALE GENOMIC DNA]</scope>
</reference>
<evidence type="ECO:0000313" key="2">
    <source>
        <dbReference type="EMBL" id="CAI9932247.1"/>
    </source>
</evidence>
<gene>
    <name evidence="2" type="ORF">HINF_LOCUS19892</name>
    <name evidence="3" type="ORF">HINF_LOCUS57053</name>
</gene>
<keyword evidence="1" id="KW-0472">Membrane</keyword>
<protein>
    <submittedName>
        <fullName evidence="2">Growth factor receptor cysteine-rich domain superfamily</fullName>
    </submittedName>
    <submittedName>
        <fullName evidence="3">Growth_factor receptor cysteine-rich domain superfamily</fullName>
    </submittedName>
</protein>
<dbReference type="EMBL" id="CATOUU010000512">
    <property type="protein sequence ID" value="CAI9932247.1"/>
    <property type="molecule type" value="Genomic_DNA"/>
</dbReference>
<evidence type="ECO:0000256" key="1">
    <source>
        <dbReference type="SAM" id="Phobius"/>
    </source>
</evidence>
<evidence type="ECO:0000313" key="3">
    <source>
        <dbReference type="EMBL" id="CAL6075122.1"/>
    </source>
</evidence>
<dbReference type="Proteomes" id="UP001642409">
    <property type="component" value="Unassembled WGS sequence"/>
</dbReference>
<proteinExistence type="predicted"/>
<comment type="caution">
    <text evidence="2">The sequence shown here is derived from an EMBL/GenBank/DDBJ whole genome shotgun (WGS) entry which is preliminary data.</text>
</comment>
<keyword evidence="1" id="KW-1133">Transmembrane helix</keyword>
<dbReference type="EMBL" id="CAXDID020000312">
    <property type="protein sequence ID" value="CAL6075122.1"/>
    <property type="molecule type" value="Genomic_DNA"/>
</dbReference>
<keyword evidence="2" id="KW-0675">Receptor</keyword>
<name>A0AA86TYU6_9EUKA</name>
<dbReference type="InterPro" id="IPR009030">
    <property type="entry name" value="Growth_fac_rcpt_cys_sf"/>
</dbReference>
<organism evidence="2">
    <name type="scientific">Hexamita inflata</name>
    <dbReference type="NCBI Taxonomy" id="28002"/>
    <lineage>
        <taxon>Eukaryota</taxon>
        <taxon>Metamonada</taxon>
        <taxon>Diplomonadida</taxon>
        <taxon>Hexamitidae</taxon>
        <taxon>Hexamitinae</taxon>
        <taxon>Hexamita</taxon>
    </lineage>
</organism>
<dbReference type="SUPFAM" id="SSF57184">
    <property type="entry name" value="Growth factor receptor domain"/>
    <property type="match status" value="1"/>
</dbReference>
<feature type="transmembrane region" description="Helical" evidence="1">
    <location>
        <begin position="214"/>
        <end position="239"/>
    </location>
</feature>
<evidence type="ECO:0000313" key="4">
    <source>
        <dbReference type="Proteomes" id="UP001642409"/>
    </source>
</evidence>
<dbReference type="AlphaFoldDB" id="A0AA86TYU6"/>
<accession>A0AA86TYU6</accession>
<keyword evidence="1" id="KW-0812">Transmembrane</keyword>
<reference evidence="2" key="1">
    <citation type="submission" date="2023-06" db="EMBL/GenBank/DDBJ databases">
        <authorList>
            <person name="Kurt Z."/>
        </authorList>
    </citation>
    <scope>NUCLEOTIDE SEQUENCE</scope>
</reference>